<evidence type="ECO:0000313" key="3">
    <source>
        <dbReference type="Proteomes" id="UP000515842"/>
    </source>
</evidence>
<gene>
    <name evidence="2" type="ORF">HOO34_05725</name>
</gene>
<dbReference type="AlphaFoldDB" id="A0A7G9LKP3"/>
<dbReference type="Pfam" id="PF09681">
    <property type="entry name" value="Phage_rep_org_N"/>
    <property type="match status" value="1"/>
</dbReference>
<sequence>MSDNKHYYYIKLKADYFDSDEMIVLESMPDGYKYSNILLKFMLRSIKNEGKLMLNKTIPFNSNMLANVTRHSVGDIEKAVDIFQKLNLIEILQNGAIYINDIQNYIGKSSTEADRKRAYRLRINEDKKLLGQMSEECPDKNPPELELEIKLEKEKELKLKATEQNDMKSFLNFKSFCVEKYKGRVITNCCPTLLVGNELRINENSYLESYYNGNKIDINPNRAKELWKILYENQDVIGVIKNDYIEKYVNRYIKIEIQSKMTNKFEIFYYEIVDYKVENGLYKLVLRDVFTSNIGNSKDLYNLDQISKLPFVDVKEVENEIYKSDNR</sequence>
<accession>A0A7G9LKP3</accession>
<protein>
    <submittedName>
        <fullName evidence="2">Phage replisome organizer N-terminal domain-containing protein</fullName>
    </submittedName>
</protein>
<feature type="domain" description="Phage replisome organiser N-terminal" evidence="1">
    <location>
        <begin position="9"/>
        <end position="122"/>
    </location>
</feature>
<evidence type="ECO:0000259" key="1">
    <source>
        <dbReference type="Pfam" id="PF09681"/>
    </source>
</evidence>
<evidence type="ECO:0000313" key="2">
    <source>
        <dbReference type="EMBL" id="QNM89192.1"/>
    </source>
</evidence>
<dbReference type="NCBIfam" id="TIGR01714">
    <property type="entry name" value="phage_rep_org_N"/>
    <property type="match status" value="1"/>
</dbReference>
<dbReference type="RefSeq" id="WP_187473809.1">
    <property type="nucleotide sequence ID" value="NZ_CP060693.1"/>
</dbReference>
<dbReference type="InterPro" id="IPR010056">
    <property type="entry name" value="Phage_rep_org__N"/>
</dbReference>
<reference evidence="2 3" key="1">
    <citation type="journal article" date="2020" name="Front. Microbiol.">
        <title>Genomic Analysis and Antimicrobial Resistance of Aliarcobacter cryaerophilus Strains From German Water Poultry.</title>
        <authorList>
            <person name="Muller E."/>
            <person name="Hotzel H."/>
            <person name="Ahlers C."/>
            <person name="Hanel I."/>
            <person name="Tomaso H."/>
            <person name="Abdel-Glil M.Y."/>
        </authorList>
    </citation>
    <scope>NUCLEOTIDE SEQUENCE [LARGE SCALE GENOMIC DNA]</scope>
    <source>
        <strain evidence="2 3">16CS1285-4</strain>
    </source>
</reference>
<dbReference type="EMBL" id="CP060693">
    <property type="protein sequence ID" value="QNM89192.1"/>
    <property type="molecule type" value="Genomic_DNA"/>
</dbReference>
<dbReference type="Proteomes" id="UP000515842">
    <property type="component" value="Chromosome"/>
</dbReference>
<proteinExistence type="predicted"/>
<organism evidence="2 3">
    <name type="scientific">Aliarcobacter cryaerophilus</name>
    <dbReference type="NCBI Taxonomy" id="28198"/>
    <lineage>
        <taxon>Bacteria</taxon>
        <taxon>Pseudomonadati</taxon>
        <taxon>Campylobacterota</taxon>
        <taxon>Epsilonproteobacteria</taxon>
        <taxon>Campylobacterales</taxon>
        <taxon>Arcobacteraceae</taxon>
        <taxon>Aliarcobacter</taxon>
    </lineage>
</organism>
<name>A0A7G9LKP3_9BACT</name>